<dbReference type="AlphaFoldDB" id="A0A1I5N5A6"/>
<dbReference type="InterPro" id="IPR029044">
    <property type="entry name" value="Nucleotide-diphossugar_trans"/>
</dbReference>
<feature type="domain" description="MobA-like NTP transferase" evidence="2">
    <location>
        <begin position="12"/>
        <end position="170"/>
    </location>
</feature>
<sequence>MQPNLLPYPIAALMLAAGYSRRFGADKRRLELDDGRSLLAASLALPCSMLEEVWLVLRPDETVTALGLPASIRLVQHPATEQGMGHSLAAGAERLLAESRADAVAIFLADMPHIRRDTLETLLAYASADNIVLPSYQGKRGHPVLFGRDFWPQLAALSGDAGAKPVLQQNPEAMRIVELDDPGILQDVDTQQDWQSLSTR</sequence>
<dbReference type="Pfam" id="PF12804">
    <property type="entry name" value="NTP_transf_3"/>
    <property type="match status" value="1"/>
</dbReference>
<evidence type="ECO:0000256" key="1">
    <source>
        <dbReference type="ARBA" id="ARBA00022842"/>
    </source>
</evidence>
<evidence type="ECO:0000313" key="3">
    <source>
        <dbReference type="EMBL" id="SFP17019.1"/>
    </source>
</evidence>
<dbReference type="RefSeq" id="WP_074939124.1">
    <property type="nucleotide sequence ID" value="NZ_FOWP01000006.1"/>
</dbReference>
<dbReference type="GO" id="GO:0016779">
    <property type="term" value="F:nucleotidyltransferase activity"/>
    <property type="evidence" value="ECO:0007669"/>
    <property type="project" value="UniProtKB-KW"/>
</dbReference>
<evidence type="ECO:0000313" key="4">
    <source>
        <dbReference type="Proteomes" id="UP000182400"/>
    </source>
</evidence>
<dbReference type="PANTHER" id="PTHR43777">
    <property type="entry name" value="MOLYBDENUM COFACTOR CYTIDYLYLTRANSFERASE"/>
    <property type="match status" value="1"/>
</dbReference>
<keyword evidence="1" id="KW-0460">Magnesium</keyword>
<dbReference type="CDD" id="cd04182">
    <property type="entry name" value="GT_2_like_f"/>
    <property type="match status" value="1"/>
</dbReference>
<dbReference type="Gene3D" id="3.90.550.10">
    <property type="entry name" value="Spore Coat Polysaccharide Biosynthesis Protein SpsA, Chain A"/>
    <property type="match status" value="1"/>
</dbReference>
<dbReference type="SUPFAM" id="SSF53448">
    <property type="entry name" value="Nucleotide-diphospho-sugar transferases"/>
    <property type="match status" value="1"/>
</dbReference>
<reference evidence="3 4" key="1">
    <citation type="submission" date="2016-10" db="EMBL/GenBank/DDBJ databases">
        <authorList>
            <person name="de Groot N.N."/>
        </authorList>
    </citation>
    <scope>NUCLEOTIDE SEQUENCE [LARGE SCALE GENOMIC DNA]</scope>
    <source>
        <strain evidence="3 4">CCUG 59231</strain>
    </source>
</reference>
<proteinExistence type="predicted"/>
<dbReference type="PANTHER" id="PTHR43777:SF1">
    <property type="entry name" value="MOLYBDENUM COFACTOR CYTIDYLYLTRANSFERASE"/>
    <property type="match status" value="1"/>
</dbReference>
<protein>
    <submittedName>
        <fullName evidence="3">Molybdenum cofactor cytidylyltransferase</fullName>
    </submittedName>
</protein>
<accession>A0A1I5N5A6</accession>
<name>A0A1I5N5A6_9GAMM</name>
<dbReference type="EMBL" id="FOWP01000006">
    <property type="protein sequence ID" value="SFP17019.1"/>
    <property type="molecule type" value="Genomic_DNA"/>
</dbReference>
<organism evidence="3 4">
    <name type="scientific">Ectopseudomonas composti</name>
    <dbReference type="NCBI Taxonomy" id="658457"/>
    <lineage>
        <taxon>Bacteria</taxon>
        <taxon>Pseudomonadati</taxon>
        <taxon>Pseudomonadota</taxon>
        <taxon>Gammaproteobacteria</taxon>
        <taxon>Pseudomonadales</taxon>
        <taxon>Pseudomonadaceae</taxon>
        <taxon>Ectopseudomonas</taxon>
    </lineage>
</organism>
<dbReference type="OrthoDB" id="5298023at2"/>
<dbReference type="InterPro" id="IPR025877">
    <property type="entry name" value="MobA-like_NTP_Trfase"/>
</dbReference>
<keyword evidence="3" id="KW-0808">Transferase</keyword>
<keyword evidence="3" id="KW-0548">Nucleotidyltransferase</keyword>
<evidence type="ECO:0000259" key="2">
    <source>
        <dbReference type="Pfam" id="PF12804"/>
    </source>
</evidence>
<dbReference type="Proteomes" id="UP000182400">
    <property type="component" value="Unassembled WGS sequence"/>
</dbReference>
<dbReference type="STRING" id="658457.SAMN05216601_106102"/>
<gene>
    <name evidence="3" type="ORF">SAMN05216601_106102</name>
</gene>